<proteinExistence type="predicted"/>
<sequence>MNYETSPVSIKKRKPKKNESRSNSSVAISTTKDNSVTSSTSKDVAAENEKPSTTASKTPARRNSSLCESPQFLDVADSPEFRVGWDDGFETEKPGNKIKINETENGSKRKSKRKVLNARTLRTQRILSNTTQYNTTCQTEANDHPESDEFLAWAQSLLCGEPVVQEPLVESPKLNSSLNNTENQSSKPTAMKTPKRPLLNHSSPSSDNANGLYRPLRRKSYTASITPGRRQQESPLAKFSNNNNIEPDKDDLNDLFNDSLNELMIKCSQAVESKKKKTTKNYTSK</sequence>
<feature type="compositionally biased region" description="Polar residues" evidence="1">
    <location>
        <begin position="51"/>
        <end position="68"/>
    </location>
</feature>
<accession>A0A8D8X1V6</accession>
<feature type="compositionally biased region" description="Polar residues" evidence="1">
    <location>
        <begin position="173"/>
        <end position="188"/>
    </location>
</feature>
<feature type="compositionally biased region" description="Basic and acidic residues" evidence="1">
    <location>
        <begin position="86"/>
        <end position="107"/>
    </location>
</feature>
<dbReference type="EMBL" id="HBUF01253422">
    <property type="protein sequence ID" value="CAG6680848.1"/>
    <property type="molecule type" value="Transcribed_RNA"/>
</dbReference>
<evidence type="ECO:0000256" key="1">
    <source>
        <dbReference type="SAM" id="MobiDB-lite"/>
    </source>
</evidence>
<feature type="region of interest" description="Disordered" evidence="1">
    <location>
        <begin position="170"/>
        <end position="250"/>
    </location>
</feature>
<feature type="compositionally biased region" description="Polar residues" evidence="1">
    <location>
        <begin position="200"/>
        <end position="209"/>
    </location>
</feature>
<feature type="region of interest" description="Disordered" evidence="1">
    <location>
        <begin position="86"/>
        <end position="113"/>
    </location>
</feature>
<organism evidence="2">
    <name type="scientific">Cacopsylla melanoneura</name>
    <dbReference type="NCBI Taxonomy" id="428564"/>
    <lineage>
        <taxon>Eukaryota</taxon>
        <taxon>Metazoa</taxon>
        <taxon>Ecdysozoa</taxon>
        <taxon>Arthropoda</taxon>
        <taxon>Hexapoda</taxon>
        <taxon>Insecta</taxon>
        <taxon>Pterygota</taxon>
        <taxon>Neoptera</taxon>
        <taxon>Paraneoptera</taxon>
        <taxon>Hemiptera</taxon>
        <taxon>Sternorrhyncha</taxon>
        <taxon>Psylloidea</taxon>
        <taxon>Psyllidae</taxon>
        <taxon>Psyllinae</taxon>
        <taxon>Cacopsylla</taxon>
    </lineage>
</organism>
<reference evidence="2" key="1">
    <citation type="submission" date="2021-05" db="EMBL/GenBank/DDBJ databases">
        <authorList>
            <person name="Alioto T."/>
            <person name="Alioto T."/>
            <person name="Gomez Garrido J."/>
        </authorList>
    </citation>
    <scope>NUCLEOTIDE SEQUENCE</scope>
</reference>
<dbReference type="AlphaFoldDB" id="A0A8D8X1V6"/>
<feature type="region of interest" description="Disordered" evidence="1">
    <location>
        <begin position="1"/>
        <end position="71"/>
    </location>
</feature>
<name>A0A8D8X1V6_9HEMI</name>
<feature type="compositionally biased region" description="Polar residues" evidence="1">
    <location>
        <begin position="21"/>
        <end position="42"/>
    </location>
</feature>
<protein>
    <submittedName>
        <fullName evidence="2">Uncharacterized protein</fullName>
    </submittedName>
</protein>
<evidence type="ECO:0000313" key="2">
    <source>
        <dbReference type="EMBL" id="CAG6680848.1"/>
    </source>
</evidence>